<feature type="domain" description="CusB-like beta-barrel" evidence="2">
    <location>
        <begin position="203"/>
        <end position="273"/>
    </location>
</feature>
<evidence type="ECO:0000256" key="1">
    <source>
        <dbReference type="ARBA" id="ARBA00009477"/>
    </source>
</evidence>
<dbReference type="STRING" id="1433126.BN938_0190"/>
<dbReference type="PANTHER" id="PTHR30469:SF15">
    <property type="entry name" value="HLYD FAMILY OF SECRETION PROTEINS"/>
    <property type="match status" value="1"/>
</dbReference>
<dbReference type="InterPro" id="IPR006143">
    <property type="entry name" value="RND_pump_MFP"/>
</dbReference>
<dbReference type="Gene3D" id="2.40.420.20">
    <property type="match status" value="1"/>
</dbReference>
<organism evidence="3 4">
    <name type="scientific">Mucinivorans hirudinis</name>
    <dbReference type="NCBI Taxonomy" id="1433126"/>
    <lineage>
        <taxon>Bacteria</taxon>
        <taxon>Pseudomonadati</taxon>
        <taxon>Bacteroidota</taxon>
        <taxon>Bacteroidia</taxon>
        <taxon>Bacteroidales</taxon>
        <taxon>Rikenellaceae</taxon>
        <taxon>Mucinivorans</taxon>
    </lineage>
</organism>
<reference evidence="3 4" key="1">
    <citation type="journal article" date="2015" name="Genome Announc.">
        <title>Complete Genome Sequence of the Novel Leech Symbiont Mucinivorans hirudinis M3T.</title>
        <authorList>
            <person name="Nelson M.C."/>
            <person name="Bomar L."/>
            <person name="Graf J."/>
        </authorList>
    </citation>
    <scope>NUCLEOTIDE SEQUENCE [LARGE SCALE GENOMIC DNA]</scope>
    <source>
        <strain evidence="4">M3</strain>
    </source>
</reference>
<evidence type="ECO:0000259" key="2">
    <source>
        <dbReference type="Pfam" id="PF25954"/>
    </source>
</evidence>
<dbReference type="PANTHER" id="PTHR30469">
    <property type="entry name" value="MULTIDRUG RESISTANCE PROTEIN MDTA"/>
    <property type="match status" value="1"/>
</dbReference>
<dbReference type="Pfam" id="PF25954">
    <property type="entry name" value="Beta-barrel_RND_2"/>
    <property type="match status" value="1"/>
</dbReference>
<dbReference type="Gene3D" id="1.10.287.470">
    <property type="entry name" value="Helix hairpin bin"/>
    <property type="match status" value="1"/>
</dbReference>
<dbReference type="OrthoDB" id="1522646at2"/>
<dbReference type="InterPro" id="IPR058792">
    <property type="entry name" value="Beta-barrel_RND_2"/>
</dbReference>
<comment type="similarity">
    <text evidence="1">Belongs to the membrane fusion protein (MFP) (TC 8.A.1) family.</text>
</comment>
<dbReference type="PROSITE" id="PS51257">
    <property type="entry name" value="PROKAR_LIPOPROTEIN"/>
    <property type="match status" value="1"/>
</dbReference>
<dbReference type="HOGENOM" id="CLU_018816_1_2_10"/>
<dbReference type="NCBIfam" id="TIGR01730">
    <property type="entry name" value="RND_mfp"/>
    <property type="match status" value="1"/>
</dbReference>
<dbReference type="SUPFAM" id="SSF111369">
    <property type="entry name" value="HlyD-like secretion proteins"/>
    <property type="match status" value="1"/>
</dbReference>
<protein>
    <submittedName>
        <fullName evidence="3">Putative RND efflux membrane fusion protein</fullName>
    </submittedName>
</protein>
<accession>A0A060R5V9</accession>
<gene>
    <name evidence="3" type="ORF">BN938_0190</name>
</gene>
<dbReference type="GO" id="GO:1990281">
    <property type="term" value="C:efflux pump complex"/>
    <property type="evidence" value="ECO:0007669"/>
    <property type="project" value="TreeGrafter"/>
</dbReference>
<name>A0A060R5V9_9BACT</name>
<dbReference type="KEGG" id="rbc:BN938_0190"/>
<dbReference type="Gene3D" id="2.40.50.100">
    <property type="match status" value="1"/>
</dbReference>
<proteinExistence type="inferred from homology"/>
<evidence type="ECO:0000313" key="4">
    <source>
        <dbReference type="Proteomes" id="UP000027616"/>
    </source>
</evidence>
<dbReference type="eggNOG" id="COG0845">
    <property type="taxonomic scope" value="Bacteria"/>
</dbReference>
<keyword evidence="4" id="KW-1185">Reference proteome</keyword>
<dbReference type="Proteomes" id="UP000027616">
    <property type="component" value="Chromosome I"/>
</dbReference>
<sequence length="355" mass="38455">MKRLLIICLAAVAAVGCDGEKKQEATDNKIQRAQAINYVDTIHLSRGIFRSQLISNGKLRAKQKSDLRFAASGIVDKLNIKNGGTVRGGETLAAVESGEQSLRLKQAMSRLEKARIDLSDALLGFGYTSGDTTAVKPEHLRTAKIRSGYESAVDDVAAARMALEKCTLTAPFDGKIANLKTKLWENPKGDFFCTVIDDGSFDIEFAVLESELKNVREGQQVKVATFTDPQNRYTGTVTSINQMVDEKGQIMVTANIPNPGGLLDGMNVKVYVESSVAGKMVVPKSAVLIRDNHEVLFRMTPEGKTIWTYVLIEAANSDSYAVVANTDRGADLSPGDAIIVSGNLNLADNVEVRVK</sequence>
<evidence type="ECO:0000313" key="3">
    <source>
        <dbReference type="EMBL" id="CDN30296.1"/>
    </source>
</evidence>
<dbReference type="EMBL" id="HG934468">
    <property type="protein sequence ID" value="CDN30296.1"/>
    <property type="molecule type" value="Genomic_DNA"/>
</dbReference>
<dbReference type="AlphaFoldDB" id="A0A060R5V9"/>
<dbReference type="Gene3D" id="2.40.30.170">
    <property type="match status" value="1"/>
</dbReference>
<dbReference type="GO" id="GO:0015562">
    <property type="term" value="F:efflux transmembrane transporter activity"/>
    <property type="evidence" value="ECO:0007669"/>
    <property type="project" value="TreeGrafter"/>
</dbReference>